<dbReference type="PANTHER" id="PTHR14969:SF62">
    <property type="entry name" value="DECAPRENYLPHOSPHORYL-5-PHOSPHORIBOSE PHOSPHATASE RV3807C-RELATED"/>
    <property type="match status" value="1"/>
</dbReference>
<gene>
    <name evidence="9" type="ORF">IAA54_03240</name>
</gene>
<keyword evidence="2" id="KW-1003">Cell membrane</keyword>
<accession>A0A9D1DPU6</accession>
<feature type="transmembrane region" description="Helical" evidence="7">
    <location>
        <begin position="158"/>
        <end position="176"/>
    </location>
</feature>
<evidence type="ECO:0000256" key="1">
    <source>
        <dbReference type="ARBA" id="ARBA00004651"/>
    </source>
</evidence>
<evidence type="ECO:0000313" key="10">
    <source>
        <dbReference type="Proteomes" id="UP000886785"/>
    </source>
</evidence>
<name>A0A9D1DPU6_9FIRM</name>
<dbReference type="InterPro" id="IPR000326">
    <property type="entry name" value="PAP2/HPO"/>
</dbReference>
<dbReference type="Pfam" id="PF01569">
    <property type="entry name" value="PAP2"/>
    <property type="match status" value="1"/>
</dbReference>
<evidence type="ECO:0000256" key="5">
    <source>
        <dbReference type="ARBA" id="ARBA00022989"/>
    </source>
</evidence>
<dbReference type="GO" id="GO:0016787">
    <property type="term" value="F:hydrolase activity"/>
    <property type="evidence" value="ECO:0007669"/>
    <property type="project" value="UniProtKB-KW"/>
</dbReference>
<evidence type="ECO:0000259" key="8">
    <source>
        <dbReference type="SMART" id="SM00014"/>
    </source>
</evidence>
<dbReference type="SMART" id="SM00014">
    <property type="entry name" value="acidPPc"/>
    <property type="match status" value="1"/>
</dbReference>
<feature type="transmembrane region" description="Helical" evidence="7">
    <location>
        <begin position="63"/>
        <end position="85"/>
    </location>
</feature>
<comment type="subcellular location">
    <subcellularLocation>
        <location evidence="1">Cell membrane</location>
        <topology evidence="1">Multi-pass membrane protein</topology>
    </subcellularLocation>
</comment>
<proteinExistence type="predicted"/>
<feature type="transmembrane region" description="Helical" evidence="7">
    <location>
        <begin position="105"/>
        <end position="125"/>
    </location>
</feature>
<dbReference type="EMBL" id="DVHF01000037">
    <property type="protein sequence ID" value="HIR56659.1"/>
    <property type="molecule type" value="Genomic_DNA"/>
</dbReference>
<dbReference type="Proteomes" id="UP000886785">
    <property type="component" value="Unassembled WGS sequence"/>
</dbReference>
<protein>
    <submittedName>
        <fullName evidence="9">Phosphatase PAP2 family protein</fullName>
    </submittedName>
</protein>
<dbReference type="AlphaFoldDB" id="A0A9D1DPU6"/>
<sequence length="190" mass="21101">MFLSLLQTIQEMDMAVLEFMADQFHGGWLDGCMKFITSLGNAGFLWIVLSVTLLCFRRTRECGIVMAASLIISAVLGEGLLKYWIQRPRPFVENPAIVLMIPPPAGVYSFPSGHTASSFAAAAALWKWDRRWGTAAFLLAALIGFSRIYLQVHYPSDVIAGMALGLICGFGVQKLWKKYRSRFVRTGESA</sequence>
<evidence type="ECO:0000256" key="6">
    <source>
        <dbReference type="ARBA" id="ARBA00023136"/>
    </source>
</evidence>
<feature type="transmembrane region" description="Helical" evidence="7">
    <location>
        <begin position="132"/>
        <end position="152"/>
    </location>
</feature>
<reference evidence="9" key="2">
    <citation type="journal article" date="2021" name="PeerJ">
        <title>Extensive microbial diversity within the chicken gut microbiome revealed by metagenomics and culture.</title>
        <authorList>
            <person name="Gilroy R."/>
            <person name="Ravi A."/>
            <person name="Getino M."/>
            <person name="Pursley I."/>
            <person name="Horton D.L."/>
            <person name="Alikhan N.F."/>
            <person name="Baker D."/>
            <person name="Gharbi K."/>
            <person name="Hall N."/>
            <person name="Watson M."/>
            <person name="Adriaenssens E.M."/>
            <person name="Foster-Nyarko E."/>
            <person name="Jarju S."/>
            <person name="Secka A."/>
            <person name="Antonio M."/>
            <person name="Oren A."/>
            <person name="Chaudhuri R.R."/>
            <person name="La Ragione R."/>
            <person name="Hildebrand F."/>
            <person name="Pallen M.J."/>
        </authorList>
    </citation>
    <scope>NUCLEOTIDE SEQUENCE</scope>
    <source>
        <strain evidence="9">ChiSjej1B19-7085</strain>
    </source>
</reference>
<dbReference type="PANTHER" id="PTHR14969">
    <property type="entry name" value="SPHINGOSINE-1-PHOSPHATE PHOSPHOHYDROLASE"/>
    <property type="match status" value="1"/>
</dbReference>
<feature type="domain" description="Phosphatidic acid phosphatase type 2/haloperoxidase" evidence="8">
    <location>
        <begin position="62"/>
        <end position="173"/>
    </location>
</feature>
<evidence type="ECO:0000256" key="3">
    <source>
        <dbReference type="ARBA" id="ARBA00022692"/>
    </source>
</evidence>
<organism evidence="9 10">
    <name type="scientific">Candidatus Gallacutalibacter pullicola</name>
    <dbReference type="NCBI Taxonomy" id="2840830"/>
    <lineage>
        <taxon>Bacteria</taxon>
        <taxon>Bacillati</taxon>
        <taxon>Bacillota</taxon>
        <taxon>Clostridia</taxon>
        <taxon>Eubacteriales</taxon>
        <taxon>Candidatus Gallacutalibacter</taxon>
    </lineage>
</organism>
<dbReference type="InterPro" id="IPR036938">
    <property type="entry name" value="PAP2/HPO_sf"/>
</dbReference>
<dbReference type="GO" id="GO:0005886">
    <property type="term" value="C:plasma membrane"/>
    <property type="evidence" value="ECO:0007669"/>
    <property type="project" value="UniProtKB-SubCell"/>
</dbReference>
<keyword evidence="6 7" id="KW-0472">Membrane</keyword>
<dbReference type="CDD" id="cd03392">
    <property type="entry name" value="PAP2_like_2"/>
    <property type="match status" value="1"/>
</dbReference>
<keyword evidence="5 7" id="KW-1133">Transmembrane helix</keyword>
<evidence type="ECO:0000256" key="2">
    <source>
        <dbReference type="ARBA" id="ARBA00022475"/>
    </source>
</evidence>
<feature type="transmembrane region" description="Helical" evidence="7">
    <location>
        <begin position="35"/>
        <end position="56"/>
    </location>
</feature>
<evidence type="ECO:0000256" key="4">
    <source>
        <dbReference type="ARBA" id="ARBA00022801"/>
    </source>
</evidence>
<evidence type="ECO:0000256" key="7">
    <source>
        <dbReference type="SAM" id="Phobius"/>
    </source>
</evidence>
<evidence type="ECO:0000313" key="9">
    <source>
        <dbReference type="EMBL" id="HIR56659.1"/>
    </source>
</evidence>
<keyword evidence="3 7" id="KW-0812">Transmembrane</keyword>
<comment type="caution">
    <text evidence="9">The sequence shown here is derived from an EMBL/GenBank/DDBJ whole genome shotgun (WGS) entry which is preliminary data.</text>
</comment>
<dbReference type="SUPFAM" id="SSF48317">
    <property type="entry name" value="Acid phosphatase/Vanadium-dependent haloperoxidase"/>
    <property type="match status" value="1"/>
</dbReference>
<reference evidence="9" key="1">
    <citation type="submission" date="2020-10" db="EMBL/GenBank/DDBJ databases">
        <authorList>
            <person name="Gilroy R."/>
        </authorList>
    </citation>
    <scope>NUCLEOTIDE SEQUENCE</scope>
    <source>
        <strain evidence="9">ChiSjej1B19-7085</strain>
    </source>
</reference>
<keyword evidence="4" id="KW-0378">Hydrolase</keyword>
<dbReference type="Gene3D" id="1.20.144.10">
    <property type="entry name" value="Phosphatidic acid phosphatase type 2/haloperoxidase"/>
    <property type="match status" value="2"/>
</dbReference>